<evidence type="ECO:0000313" key="16">
    <source>
        <dbReference type="EMBL" id="POS77893.1"/>
    </source>
</evidence>
<evidence type="ECO:0000313" key="17">
    <source>
        <dbReference type="Proteomes" id="UP000094444"/>
    </source>
</evidence>
<keyword evidence="10" id="KW-0624">Polysaccharide degradation</keyword>
<comment type="catalytic activity">
    <reaction evidence="1">
        <text>Endohydrolysis of (1-&gt;4)-beta-D-glucosidic linkages in cellulose, lichenin and cereal beta-D-glucans.</text>
        <dbReference type="EC" id="3.2.1.4"/>
    </reaction>
</comment>
<gene>
    <name evidence="16" type="ORF">DHEL01_v203708</name>
</gene>
<keyword evidence="17" id="KW-1185">Reference proteome</keyword>
<dbReference type="InParanoid" id="A0A2P5I5W0"/>
<evidence type="ECO:0000256" key="3">
    <source>
        <dbReference type="ARBA" id="ARBA00012601"/>
    </source>
</evidence>
<keyword evidence="8" id="KW-0873">Pyrrolidone carboxylic acid</keyword>
<evidence type="ECO:0000256" key="7">
    <source>
        <dbReference type="ARBA" id="ARBA00023277"/>
    </source>
</evidence>
<evidence type="ECO:0000256" key="6">
    <source>
        <dbReference type="ARBA" id="ARBA00023001"/>
    </source>
</evidence>
<dbReference type="InterPro" id="IPR018087">
    <property type="entry name" value="Glyco_hydro_5_CS"/>
</dbReference>
<feature type="domain" description="Glycoside hydrolase family 5" evidence="15">
    <location>
        <begin position="110"/>
        <end position="363"/>
    </location>
</feature>
<feature type="chain" id="PRO_5015162198" description="Endoglucanase EG-II" evidence="14">
    <location>
        <begin position="18"/>
        <end position="395"/>
    </location>
</feature>
<dbReference type="GO" id="GO:0008810">
    <property type="term" value="F:cellulase activity"/>
    <property type="evidence" value="ECO:0007669"/>
    <property type="project" value="UniProtKB-EC"/>
</dbReference>
<evidence type="ECO:0000256" key="2">
    <source>
        <dbReference type="ARBA" id="ARBA00005641"/>
    </source>
</evidence>
<dbReference type="OrthoDB" id="5823761at2759"/>
<dbReference type="Proteomes" id="UP000094444">
    <property type="component" value="Unassembled WGS sequence"/>
</dbReference>
<dbReference type="Pfam" id="PF00150">
    <property type="entry name" value="Cellulase"/>
    <property type="match status" value="1"/>
</dbReference>
<dbReference type="InterPro" id="IPR017853">
    <property type="entry name" value="GH"/>
</dbReference>
<dbReference type="GO" id="GO:0030245">
    <property type="term" value="P:cellulose catabolic process"/>
    <property type="evidence" value="ECO:0007669"/>
    <property type="project" value="UniProtKB-KW"/>
</dbReference>
<comment type="similarity">
    <text evidence="2 13">Belongs to the glycosyl hydrolase 5 (cellulase A) family.</text>
</comment>
<evidence type="ECO:0000256" key="12">
    <source>
        <dbReference type="ARBA" id="ARBA00074271"/>
    </source>
</evidence>
<evidence type="ECO:0000256" key="9">
    <source>
        <dbReference type="ARBA" id="ARBA00023295"/>
    </source>
</evidence>
<keyword evidence="9 13" id="KW-0326">Glycosidase</keyword>
<keyword evidence="4 14" id="KW-0732">Signal</keyword>
<dbReference type="EC" id="3.2.1.4" evidence="3"/>
<evidence type="ECO:0000256" key="1">
    <source>
        <dbReference type="ARBA" id="ARBA00000966"/>
    </source>
</evidence>
<evidence type="ECO:0000256" key="5">
    <source>
        <dbReference type="ARBA" id="ARBA00022801"/>
    </source>
</evidence>
<keyword evidence="6" id="KW-0136">Cellulose degradation</keyword>
<evidence type="ECO:0000256" key="13">
    <source>
        <dbReference type="RuleBase" id="RU361153"/>
    </source>
</evidence>
<evidence type="ECO:0000256" key="14">
    <source>
        <dbReference type="SAM" id="SignalP"/>
    </source>
</evidence>
<evidence type="ECO:0000256" key="10">
    <source>
        <dbReference type="ARBA" id="ARBA00023326"/>
    </source>
</evidence>
<evidence type="ECO:0000256" key="11">
    <source>
        <dbReference type="ARBA" id="ARBA00059691"/>
    </source>
</evidence>
<keyword evidence="5 13" id="KW-0378">Hydrolase</keyword>
<dbReference type="FunFam" id="3.20.20.80:FF:000124">
    <property type="entry name" value="Exported cellulase"/>
    <property type="match status" value="1"/>
</dbReference>
<comment type="function">
    <text evidence="11">Endoglucanase (EG) that cleaves the internal beta-1,4-glucosidic bonds in cellulose. The degradation of cellulose involves an interplay between different cellulolytic enzymes. Hydrolysis starts with EGs, which cut internal glycosidic linkages to reduce the polymerization degree of the substrate and creates new chain ends for exocellobiohydrolases (CBHs). The CBH release the disaccharide cellobiose from the non-reducing end of the cellulose polymer chain. Finally, beta-1,4-glucosidases hydrolyze the cellobiose and other short cello-oligosaccharides into glucose units.</text>
</comment>
<dbReference type="InterPro" id="IPR001547">
    <property type="entry name" value="Glyco_hydro_5"/>
</dbReference>
<evidence type="ECO:0000256" key="8">
    <source>
        <dbReference type="ARBA" id="ARBA00023283"/>
    </source>
</evidence>
<reference evidence="16" key="1">
    <citation type="submission" date="2017-09" db="EMBL/GenBank/DDBJ databases">
        <title>Polyketide synthases of a Diaporthe helianthi virulent isolate.</title>
        <authorList>
            <person name="Baroncelli R."/>
        </authorList>
    </citation>
    <scope>NUCLEOTIDE SEQUENCE [LARGE SCALE GENOMIC DNA]</scope>
    <source>
        <strain evidence="16">7/96</strain>
    </source>
</reference>
<protein>
    <recommendedName>
        <fullName evidence="12">Endoglucanase EG-II</fullName>
        <ecNumber evidence="3">3.2.1.4</ecNumber>
    </recommendedName>
</protein>
<dbReference type="PANTHER" id="PTHR34142:SF5">
    <property type="entry name" value="CBM1 DOMAIN-CONTAINING PROTEIN"/>
    <property type="match status" value="1"/>
</dbReference>
<dbReference type="EMBL" id="MAVT02000231">
    <property type="protein sequence ID" value="POS77893.1"/>
    <property type="molecule type" value="Genomic_DNA"/>
</dbReference>
<name>A0A2P5I5W0_DIAHE</name>
<dbReference type="Gene3D" id="3.20.20.80">
    <property type="entry name" value="Glycosidases"/>
    <property type="match status" value="1"/>
</dbReference>
<comment type="caution">
    <text evidence="16">The sequence shown here is derived from an EMBL/GenBank/DDBJ whole genome shotgun (WGS) entry which is preliminary data.</text>
</comment>
<sequence>MALWRLMIAAQLFAVAAGGIYEPRQHQKPSKDGAVRVSSRAKIPASVNLSTTNDVYKRGSNAKFVGLNICGFDFGCNKQGSCDIARIDAPLPNVPPAYSSPHEPLGNGPAQMLHFVSAHNFNIFRLPVSWQYLVDNVLGGPLDPTNFGYYDQLVRDCLATGAYCMIDLHNYARWDGKMIGWDDDDGPSVWQFADLWGRLAATYKDDDRVWFGIMNEPYDLPWLSLWRDTVQAAVTAIREAGATTQFISLPGRGYQSPGYLIDKGDGDALRQVTNPDGTTANLVFDVHLYLDAEGSGKSSWCVTSGIQDNWAPLAEWLRENGRQAIVSETGAGDTPSCEIYFCQQLQYLDDNSDVFLGYVVWAAGSFRSSYELSMTPFVQGDYWKDVPLLTRCVSR</sequence>
<evidence type="ECO:0000256" key="4">
    <source>
        <dbReference type="ARBA" id="ARBA00022729"/>
    </source>
</evidence>
<dbReference type="STRING" id="158607.A0A2P5I5W0"/>
<dbReference type="PROSITE" id="PS00659">
    <property type="entry name" value="GLYCOSYL_HYDROL_F5"/>
    <property type="match status" value="1"/>
</dbReference>
<dbReference type="AlphaFoldDB" id="A0A2P5I5W0"/>
<accession>A0A2P5I5W0</accession>
<dbReference type="SUPFAM" id="SSF51445">
    <property type="entry name" value="(Trans)glycosidases"/>
    <property type="match status" value="1"/>
</dbReference>
<evidence type="ECO:0000259" key="15">
    <source>
        <dbReference type="Pfam" id="PF00150"/>
    </source>
</evidence>
<feature type="signal peptide" evidence="14">
    <location>
        <begin position="1"/>
        <end position="17"/>
    </location>
</feature>
<keyword evidence="7" id="KW-0119">Carbohydrate metabolism</keyword>
<dbReference type="PANTHER" id="PTHR34142">
    <property type="entry name" value="ENDO-BETA-1,4-GLUCANASE A"/>
    <property type="match status" value="1"/>
</dbReference>
<proteinExistence type="inferred from homology"/>
<organism evidence="16 17">
    <name type="scientific">Diaporthe helianthi</name>
    <dbReference type="NCBI Taxonomy" id="158607"/>
    <lineage>
        <taxon>Eukaryota</taxon>
        <taxon>Fungi</taxon>
        <taxon>Dikarya</taxon>
        <taxon>Ascomycota</taxon>
        <taxon>Pezizomycotina</taxon>
        <taxon>Sordariomycetes</taxon>
        <taxon>Sordariomycetidae</taxon>
        <taxon>Diaporthales</taxon>
        <taxon>Diaporthaceae</taxon>
        <taxon>Diaporthe</taxon>
    </lineage>
</organism>